<accession>A0AAD4N065</accession>
<name>A0AAD4N065_9BILA</name>
<comment type="caution">
    <text evidence="1">The sequence shown here is derived from an EMBL/GenBank/DDBJ whole genome shotgun (WGS) entry which is preliminary data.</text>
</comment>
<gene>
    <name evidence="1" type="ORF">DdX_10343</name>
</gene>
<dbReference type="AlphaFoldDB" id="A0AAD4N065"/>
<evidence type="ECO:0000313" key="2">
    <source>
        <dbReference type="Proteomes" id="UP001201812"/>
    </source>
</evidence>
<reference evidence="1" key="1">
    <citation type="submission" date="2022-01" db="EMBL/GenBank/DDBJ databases">
        <title>Genome Sequence Resource for Two Populations of Ditylenchus destructor, the Migratory Endoparasitic Phytonematode.</title>
        <authorList>
            <person name="Zhang H."/>
            <person name="Lin R."/>
            <person name="Xie B."/>
        </authorList>
    </citation>
    <scope>NUCLEOTIDE SEQUENCE</scope>
    <source>
        <strain evidence="1">BazhouSP</strain>
    </source>
</reference>
<dbReference type="Proteomes" id="UP001201812">
    <property type="component" value="Unassembled WGS sequence"/>
</dbReference>
<organism evidence="1 2">
    <name type="scientific">Ditylenchus destructor</name>
    <dbReference type="NCBI Taxonomy" id="166010"/>
    <lineage>
        <taxon>Eukaryota</taxon>
        <taxon>Metazoa</taxon>
        <taxon>Ecdysozoa</taxon>
        <taxon>Nematoda</taxon>
        <taxon>Chromadorea</taxon>
        <taxon>Rhabditida</taxon>
        <taxon>Tylenchina</taxon>
        <taxon>Tylenchomorpha</taxon>
        <taxon>Sphaerularioidea</taxon>
        <taxon>Anguinidae</taxon>
        <taxon>Anguininae</taxon>
        <taxon>Ditylenchus</taxon>
    </lineage>
</organism>
<keyword evidence="2" id="KW-1185">Reference proteome</keyword>
<dbReference type="EMBL" id="JAKKPZ010000023">
    <property type="protein sequence ID" value="KAI1711097.1"/>
    <property type="molecule type" value="Genomic_DNA"/>
</dbReference>
<evidence type="ECO:0000313" key="1">
    <source>
        <dbReference type="EMBL" id="KAI1711097.1"/>
    </source>
</evidence>
<proteinExistence type="predicted"/>
<protein>
    <submittedName>
        <fullName evidence="1">Uncharacterized protein</fullName>
    </submittedName>
</protein>
<sequence length="120" mass="13604">MIRRIGNASLSLRPQLAGTSSLARDFSKRTYSSQIVNTPNNDSVAPSKPSKGVYFGRQTSNVPFNIPASELLDEESDMLQPIKVAYLPRAQKRFAEEFDERNKIRSQLLCKHVIRVSFKF</sequence>